<dbReference type="InterPro" id="IPR027328">
    <property type="entry name" value="MAPRE"/>
</dbReference>
<evidence type="ECO:0000256" key="4">
    <source>
        <dbReference type="ARBA" id="ARBA00022618"/>
    </source>
</evidence>
<evidence type="ECO:0000256" key="8">
    <source>
        <dbReference type="ARBA" id="ARBA00023306"/>
    </source>
</evidence>
<dbReference type="Pfam" id="PF00307">
    <property type="entry name" value="CH"/>
    <property type="match status" value="1"/>
</dbReference>
<accession>A0A812ISZ0</accession>
<sequence>MDGAFFVSRTELLSWLNSTFQLSLDKVEQCANGAVYCQIIDACHSGAVPMKKVNWMARDEHQCIPNYKVLQQAFSKVGIQRHIEVDKLVRGKYQDNLEMLQWIKNYFERTFQGTTYNAAARRSDNLPDWARPSDGSSQPLRRPLSNANAVASKVPKHGRPGGGDGYQRSSTAPNLALLQEEHERIREEVVDLKITVDGLETERDFYFQKLRDIEIMCQAWEENPDASMTVNKFVEEVQNILYAKDDEIGDAEGEIGSKVGGFLLMSIAANRVGSRVQQQMHPDGPYRSPEEAKKARSCIAPVAKRLSEQPAPPPPGSLSLAAGFVDGLDEFDGGVSRSSVGLLDQSMLEMRLAGDFYNVPENVPRGVQLDDASMFHSYLGGEEHSFDTPFDFGHQPGKLVQKVQDFPELSFPAHVTPAQEPMGGCLNTCVELRIMNAPEAFECAFNFFKTKASASFSKIRIEKLAMKATVFHESSSGVLVSCVLKARVYSSADDASKLLFEFRRCSGDALAFAHAFDEASKYLRSRDTGKSLGDEAGTLGDNIASTGQEQEHSHIQPLVDMVAARSPSNLEAEAVAALAALVLGADTAGTTALLAALRDVQKILVELCVERNAIDTAYPAARLVSKLLRSSTADAEAQQIASELTQAVCSAKNLDWLVRGELAKAVRAVAEKRTMQFPMPSGLDGHQLEQALRTLEARA</sequence>
<dbReference type="OrthoDB" id="2119228at2759"/>
<dbReference type="PANTHER" id="PTHR10623">
    <property type="entry name" value="MICROTUBULE-ASSOCIATED PROTEIN RP/EB FAMILY MEMBER"/>
    <property type="match status" value="1"/>
</dbReference>
<evidence type="ECO:0000256" key="6">
    <source>
        <dbReference type="ARBA" id="ARBA00022776"/>
    </source>
</evidence>
<dbReference type="GO" id="GO:0051301">
    <property type="term" value="P:cell division"/>
    <property type="evidence" value="ECO:0007669"/>
    <property type="project" value="UniProtKB-KW"/>
</dbReference>
<reference evidence="14" key="1">
    <citation type="submission" date="2021-02" db="EMBL/GenBank/DDBJ databases">
        <authorList>
            <person name="Dougan E. K."/>
            <person name="Rhodes N."/>
            <person name="Thang M."/>
            <person name="Chan C."/>
        </authorList>
    </citation>
    <scope>NUCLEOTIDE SEQUENCE</scope>
</reference>
<keyword evidence="4" id="KW-0132">Cell division</keyword>
<keyword evidence="10" id="KW-0175">Coiled coil</keyword>
<comment type="similarity">
    <text evidence="2">Belongs to the MAPRE family.</text>
</comment>
<feature type="domain" description="EB1 C-terminal" evidence="13">
    <location>
        <begin position="174"/>
        <end position="250"/>
    </location>
</feature>
<dbReference type="Gene3D" id="1.10.418.10">
    <property type="entry name" value="Calponin-like domain"/>
    <property type="match status" value="1"/>
</dbReference>
<dbReference type="GO" id="GO:0008017">
    <property type="term" value="F:microtubule binding"/>
    <property type="evidence" value="ECO:0007669"/>
    <property type="project" value="InterPro"/>
</dbReference>
<dbReference type="SUPFAM" id="SSF140612">
    <property type="entry name" value="EB1 dimerisation domain-like"/>
    <property type="match status" value="1"/>
</dbReference>
<dbReference type="InterPro" id="IPR004953">
    <property type="entry name" value="EB1_C"/>
</dbReference>
<evidence type="ECO:0000256" key="10">
    <source>
        <dbReference type="SAM" id="Coils"/>
    </source>
</evidence>
<dbReference type="InterPro" id="IPR036133">
    <property type="entry name" value="EB1_C_sf"/>
</dbReference>
<feature type="coiled-coil region" evidence="10">
    <location>
        <begin position="175"/>
        <end position="202"/>
    </location>
</feature>
<dbReference type="AlphaFoldDB" id="A0A812ISZ0"/>
<dbReference type="Pfam" id="PF03271">
    <property type="entry name" value="EB1"/>
    <property type="match status" value="1"/>
</dbReference>
<evidence type="ECO:0000256" key="5">
    <source>
        <dbReference type="ARBA" id="ARBA00022701"/>
    </source>
</evidence>
<evidence type="ECO:0000256" key="3">
    <source>
        <dbReference type="ARBA" id="ARBA00022490"/>
    </source>
</evidence>
<proteinExistence type="inferred from homology"/>
<feature type="region of interest" description="Disordered" evidence="11">
    <location>
        <begin position="124"/>
        <end position="170"/>
    </location>
</feature>
<keyword evidence="15" id="KW-1185">Reference proteome</keyword>
<protein>
    <submittedName>
        <fullName evidence="14">EB1C protein</fullName>
    </submittedName>
</protein>
<dbReference type="PROSITE" id="PS50021">
    <property type="entry name" value="CH"/>
    <property type="match status" value="1"/>
</dbReference>
<comment type="subcellular location">
    <subcellularLocation>
        <location evidence="1">Cytoplasm</location>
        <location evidence="1">Cytoskeleton</location>
    </subcellularLocation>
</comment>
<evidence type="ECO:0000256" key="9">
    <source>
        <dbReference type="PROSITE-ProRule" id="PRU00576"/>
    </source>
</evidence>
<keyword evidence="5 9" id="KW-0493">Microtubule</keyword>
<dbReference type="SUPFAM" id="SSF47576">
    <property type="entry name" value="Calponin-homology domain, CH-domain"/>
    <property type="match status" value="1"/>
</dbReference>
<evidence type="ECO:0000256" key="1">
    <source>
        <dbReference type="ARBA" id="ARBA00004245"/>
    </source>
</evidence>
<evidence type="ECO:0000256" key="11">
    <source>
        <dbReference type="SAM" id="MobiDB-lite"/>
    </source>
</evidence>
<dbReference type="InterPro" id="IPR001715">
    <property type="entry name" value="CH_dom"/>
</dbReference>
<evidence type="ECO:0000259" key="13">
    <source>
        <dbReference type="PROSITE" id="PS51230"/>
    </source>
</evidence>
<dbReference type="FunFam" id="1.10.418.10:FF:000028">
    <property type="entry name" value="RP/EB family microtubule-associated protein"/>
    <property type="match status" value="1"/>
</dbReference>
<gene>
    <name evidence="14" type="primary">EB1C</name>
    <name evidence="14" type="ORF">SPIL2461_LOCUS1033</name>
</gene>
<evidence type="ECO:0000256" key="7">
    <source>
        <dbReference type="ARBA" id="ARBA00023212"/>
    </source>
</evidence>
<evidence type="ECO:0000313" key="15">
    <source>
        <dbReference type="Proteomes" id="UP000649617"/>
    </source>
</evidence>
<dbReference type="InterPro" id="IPR036872">
    <property type="entry name" value="CH_dom_sf"/>
</dbReference>
<feature type="compositionally biased region" description="Polar residues" evidence="11">
    <location>
        <begin position="134"/>
        <end position="149"/>
    </location>
</feature>
<keyword evidence="3" id="KW-0963">Cytoplasm</keyword>
<evidence type="ECO:0000313" key="14">
    <source>
        <dbReference type="EMBL" id="CAE7180119.1"/>
    </source>
</evidence>
<evidence type="ECO:0000256" key="2">
    <source>
        <dbReference type="ARBA" id="ARBA00010729"/>
    </source>
</evidence>
<keyword evidence="7" id="KW-0206">Cytoskeleton</keyword>
<dbReference type="PROSITE" id="PS51230">
    <property type="entry name" value="EB1_C"/>
    <property type="match status" value="1"/>
</dbReference>
<keyword evidence="6" id="KW-0498">Mitosis</keyword>
<feature type="domain" description="Calponin-homology (CH)" evidence="12">
    <location>
        <begin position="6"/>
        <end position="108"/>
    </location>
</feature>
<comment type="caution">
    <text evidence="14">The sequence shown here is derived from an EMBL/GenBank/DDBJ whole genome shotgun (WGS) entry which is preliminary data.</text>
</comment>
<dbReference type="EMBL" id="CAJNIZ010000991">
    <property type="protein sequence ID" value="CAE7180119.1"/>
    <property type="molecule type" value="Genomic_DNA"/>
</dbReference>
<dbReference type="Proteomes" id="UP000649617">
    <property type="component" value="Unassembled WGS sequence"/>
</dbReference>
<organism evidence="14 15">
    <name type="scientific">Symbiodinium pilosum</name>
    <name type="common">Dinoflagellate</name>
    <dbReference type="NCBI Taxonomy" id="2952"/>
    <lineage>
        <taxon>Eukaryota</taxon>
        <taxon>Sar</taxon>
        <taxon>Alveolata</taxon>
        <taxon>Dinophyceae</taxon>
        <taxon>Suessiales</taxon>
        <taxon>Symbiodiniaceae</taxon>
        <taxon>Symbiodinium</taxon>
    </lineage>
</organism>
<name>A0A812ISZ0_SYMPI</name>
<keyword evidence="8" id="KW-0131">Cell cycle</keyword>
<dbReference type="Gene3D" id="1.20.5.1430">
    <property type="match status" value="1"/>
</dbReference>
<dbReference type="GO" id="GO:0005874">
    <property type="term" value="C:microtubule"/>
    <property type="evidence" value="ECO:0007669"/>
    <property type="project" value="UniProtKB-KW"/>
</dbReference>
<evidence type="ECO:0000259" key="12">
    <source>
        <dbReference type="PROSITE" id="PS50021"/>
    </source>
</evidence>